<feature type="domain" description="Reverse transcriptase" evidence="8">
    <location>
        <begin position="263"/>
        <end position="444"/>
    </location>
</feature>
<dbReference type="Gene3D" id="3.30.70.270">
    <property type="match status" value="2"/>
</dbReference>
<dbReference type="SUPFAM" id="SSF53098">
    <property type="entry name" value="Ribonuclease H-like"/>
    <property type="match status" value="1"/>
</dbReference>
<dbReference type="Proteomes" id="UP000653454">
    <property type="component" value="Unassembled WGS sequence"/>
</dbReference>
<dbReference type="PANTHER" id="PTHR37984">
    <property type="entry name" value="PROTEIN CBG26694"/>
    <property type="match status" value="1"/>
</dbReference>
<dbReference type="PROSITE" id="PS50878">
    <property type="entry name" value="RT_POL"/>
    <property type="match status" value="1"/>
</dbReference>
<dbReference type="FunFam" id="3.30.70.270:FF:000020">
    <property type="entry name" value="Transposon Tf2-6 polyprotein-like Protein"/>
    <property type="match status" value="1"/>
</dbReference>
<organism evidence="10 11">
    <name type="scientific">Plutella xylostella</name>
    <name type="common">Diamondback moth</name>
    <name type="synonym">Plutella maculipennis</name>
    <dbReference type="NCBI Taxonomy" id="51655"/>
    <lineage>
        <taxon>Eukaryota</taxon>
        <taxon>Metazoa</taxon>
        <taxon>Ecdysozoa</taxon>
        <taxon>Arthropoda</taxon>
        <taxon>Hexapoda</taxon>
        <taxon>Insecta</taxon>
        <taxon>Pterygota</taxon>
        <taxon>Neoptera</taxon>
        <taxon>Endopterygota</taxon>
        <taxon>Lepidoptera</taxon>
        <taxon>Glossata</taxon>
        <taxon>Ditrysia</taxon>
        <taxon>Yponomeutoidea</taxon>
        <taxon>Plutellidae</taxon>
        <taxon>Plutella</taxon>
    </lineage>
</organism>
<evidence type="ECO:0000256" key="7">
    <source>
        <dbReference type="ARBA" id="ARBA00022918"/>
    </source>
</evidence>
<feature type="non-terminal residue" evidence="10">
    <location>
        <position position="1085"/>
    </location>
</feature>
<dbReference type="InterPro" id="IPR050951">
    <property type="entry name" value="Retrovirus_Pol_polyprotein"/>
</dbReference>
<dbReference type="InterPro" id="IPR041588">
    <property type="entry name" value="Integrase_H2C2"/>
</dbReference>
<dbReference type="InterPro" id="IPR043128">
    <property type="entry name" value="Rev_trsase/Diguanyl_cyclase"/>
</dbReference>
<keyword evidence="3" id="KW-0548">Nucleotidyltransferase</keyword>
<evidence type="ECO:0000259" key="9">
    <source>
        <dbReference type="PROSITE" id="PS50994"/>
    </source>
</evidence>
<dbReference type="Pfam" id="PF17921">
    <property type="entry name" value="Integrase_H2C2"/>
    <property type="match status" value="1"/>
</dbReference>
<proteinExistence type="predicted"/>
<dbReference type="GO" id="GO:0004519">
    <property type="term" value="F:endonuclease activity"/>
    <property type="evidence" value="ECO:0007669"/>
    <property type="project" value="UniProtKB-KW"/>
</dbReference>
<dbReference type="CDD" id="cd01647">
    <property type="entry name" value="RT_LTR"/>
    <property type="match status" value="1"/>
</dbReference>
<evidence type="ECO:0000256" key="3">
    <source>
        <dbReference type="ARBA" id="ARBA00022695"/>
    </source>
</evidence>
<sequence>GNIPVRAEDFSVSGIGGSIRAIGSVYLELTSGVHRFGHRFYVFDSLPCKDDGIIGNDFLTKFQAILNLNKNTLTLSESPEKTVDLKIRTNHCQTSYIIPPRSESIHYISTNINNDCVVCSSEIRDGLYIANTVVKPINGVIPVLVLNTTEAEVELDNITPTILNLQDYDVCKFDKVDTKSKRVKELFSILNLQHLNKEERWSIESLCAKFSDIFYLTNDKITTTELYKHTISLKESTEPIFTKQYRLPYSQKSEVDNQITKMLEDGTIEPAKSDWSSPILLVPKKSTNGDKKWRLVVDYRKLNNVIQNDKFPLPNITEILDSLAGSIYYTHLDLYQGYYSVTLDPKSRKYTAFASGQYQMTRLPMGLKTSPSAFSRMMNIAMSGLNHEKCLLYLDDLVVFGRNLNEHNKNLLDVFTRLREVNLKLNPAKCNFLKKEIIYLGHCVSGDGILPDPSKIEVVKNYPVPTNLDETRRFVAFTNYYRRFIPQFAEIVYPLNKLCRKNVTFNWDSKCQNAFEKLKECMISPPILQYPDFSEENQFVLHTDASGYALGAILSNSNGKPVAYASRSLNKGEKNYPTIEKELLAIVWGVKHFRPYLYGRSFKVVTDHRPLLYLFNMKDPSSRLIKFRLALEEYDFCVEYLKGTDNAAADALSRLTLHDLKEMNERIIQVMTRQQYRKIQEMKERELDDIVSINERPDQPNVVETHIKPKECVELRMINVKDYENIMKKNLITEENNIFAYVSSKQTIYINPASRSQWTRADFVRELGKFCKLLKIDEIYLIKEANNKSFVEKLIKEVKENKKWTGPRFCVLNSVERIEDKDDKRCILNDFHLLPTSGHAGKRRMLNNIKKYYYWNGLEKDVTDFVKRCSHCQKQKQTTIIKEPMVITTTAKTAFDKIYLDIVGPLEKDDNNYNYILSIQCELSKFIEVFPLITKSTNEVAKTLVNNFILKHGIPKEICTDRGTEFMSAVMKEVCDLLHIKKLNSTAYHHQTIGSLENSHKHLGSFLRIQTDNHPETWSSWLPYWSFAYNTSVHSETKFTPFELVYGKRCNLPTNLCKQVQPLYNSDHYPYELRFRLQVSQKEAR</sequence>
<dbReference type="GO" id="GO:0003676">
    <property type="term" value="F:nucleic acid binding"/>
    <property type="evidence" value="ECO:0007669"/>
    <property type="project" value="InterPro"/>
</dbReference>
<dbReference type="FunFam" id="3.10.20.370:FF:000001">
    <property type="entry name" value="Retrovirus-related Pol polyprotein from transposon 17.6-like protein"/>
    <property type="match status" value="1"/>
</dbReference>
<evidence type="ECO:0000313" key="10">
    <source>
        <dbReference type="EMBL" id="CAG9136769.1"/>
    </source>
</evidence>
<dbReference type="InterPro" id="IPR036397">
    <property type="entry name" value="RNaseH_sf"/>
</dbReference>
<dbReference type="InterPro" id="IPR041373">
    <property type="entry name" value="RT_RNaseH"/>
</dbReference>
<dbReference type="AlphaFoldDB" id="A0A8S4G9E4"/>
<keyword evidence="4" id="KW-0540">Nuclease</keyword>
<dbReference type="GO" id="GO:0015074">
    <property type="term" value="P:DNA integration"/>
    <property type="evidence" value="ECO:0007669"/>
    <property type="project" value="InterPro"/>
</dbReference>
<dbReference type="EC" id="2.7.7.49" evidence="1"/>
<dbReference type="InterPro" id="IPR001584">
    <property type="entry name" value="Integrase_cat-core"/>
</dbReference>
<protein>
    <recommendedName>
        <fullName evidence="1">RNA-directed DNA polymerase</fullName>
        <ecNumber evidence="1">2.7.7.49</ecNumber>
    </recommendedName>
</protein>
<keyword evidence="2" id="KW-0808">Transferase</keyword>
<dbReference type="Gene3D" id="3.10.20.370">
    <property type="match status" value="1"/>
</dbReference>
<keyword evidence="5" id="KW-0255">Endonuclease</keyword>
<reference evidence="10" key="1">
    <citation type="submission" date="2020-11" db="EMBL/GenBank/DDBJ databases">
        <authorList>
            <person name="Whiteford S."/>
        </authorList>
    </citation>
    <scope>NUCLEOTIDE SEQUENCE</scope>
</reference>
<keyword evidence="7" id="KW-0695">RNA-directed DNA polymerase</keyword>
<gene>
    <name evidence="10" type="ORF">PLXY2_LOCUS15022</name>
</gene>
<dbReference type="InterPro" id="IPR000477">
    <property type="entry name" value="RT_dom"/>
</dbReference>
<dbReference type="CDD" id="cd09274">
    <property type="entry name" value="RNase_HI_RT_Ty3"/>
    <property type="match status" value="1"/>
</dbReference>
<dbReference type="InterPro" id="IPR021109">
    <property type="entry name" value="Peptidase_aspartic_dom_sf"/>
</dbReference>
<dbReference type="InterPro" id="IPR012337">
    <property type="entry name" value="RNaseH-like_sf"/>
</dbReference>
<dbReference type="SUPFAM" id="SSF50630">
    <property type="entry name" value="Acid proteases"/>
    <property type="match status" value="1"/>
</dbReference>
<accession>A0A8S4G9E4</accession>
<dbReference type="GO" id="GO:0003964">
    <property type="term" value="F:RNA-directed DNA polymerase activity"/>
    <property type="evidence" value="ECO:0007669"/>
    <property type="project" value="UniProtKB-KW"/>
</dbReference>
<evidence type="ECO:0000259" key="8">
    <source>
        <dbReference type="PROSITE" id="PS50878"/>
    </source>
</evidence>
<feature type="domain" description="Integrase catalytic" evidence="9">
    <location>
        <begin position="880"/>
        <end position="1049"/>
    </location>
</feature>
<keyword evidence="6" id="KW-0378">Hydrolase</keyword>
<dbReference type="GO" id="GO:0042575">
    <property type="term" value="C:DNA polymerase complex"/>
    <property type="evidence" value="ECO:0007669"/>
    <property type="project" value="UniProtKB-ARBA"/>
</dbReference>
<comment type="caution">
    <text evidence="10">The sequence shown here is derived from an EMBL/GenBank/DDBJ whole genome shotgun (WGS) entry which is preliminary data.</text>
</comment>
<dbReference type="GO" id="GO:0016787">
    <property type="term" value="F:hydrolase activity"/>
    <property type="evidence" value="ECO:0007669"/>
    <property type="project" value="UniProtKB-KW"/>
</dbReference>
<evidence type="ECO:0000256" key="4">
    <source>
        <dbReference type="ARBA" id="ARBA00022722"/>
    </source>
</evidence>
<evidence type="ECO:0000256" key="1">
    <source>
        <dbReference type="ARBA" id="ARBA00012493"/>
    </source>
</evidence>
<dbReference type="PANTHER" id="PTHR37984:SF5">
    <property type="entry name" value="PROTEIN NYNRIN-LIKE"/>
    <property type="match status" value="1"/>
</dbReference>
<dbReference type="EMBL" id="CAJHNJ030000159">
    <property type="protein sequence ID" value="CAG9136769.1"/>
    <property type="molecule type" value="Genomic_DNA"/>
</dbReference>
<dbReference type="Pfam" id="PF17917">
    <property type="entry name" value="RT_RNaseH"/>
    <property type="match status" value="1"/>
</dbReference>
<evidence type="ECO:0000256" key="5">
    <source>
        <dbReference type="ARBA" id="ARBA00022759"/>
    </source>
</evidence>
<name>A0A8S4G9E4_PLUXY</name>
<dbReference type="Gene3D" id="3.10.10.10">
    <property type="entry name" value="HIV Type 1 Reverse Transcriptase, subunit A, domain 1"/>
    <property type="match status" value="1"/>
</dbReference>
<dbReference type="Pfam" id="PF00078">
    <property type="entry name" value="RVT_1"/>
    <property type="match status" value="1"/>
</dbReference>
<keyword evidence="11" id="KW-1185">Reference proteome</keyword>
<dbReference type="Gene3D" id="1.10.340.70">
    <property type="match status" value="1"/>
</dbReference>
<dbReference type="Gene3D" id="2.40.70.10">
    <property type="entry name" value="Acid Proteases"/>
    <property type="match status" value="1"/>
</dbReference>
<evidence type="ECO:0000256" key="2">
    <source>
        <dbReference type="ARBA" id="ARBA00022679"/>
    </source>
</evidence>
<evidence type="ECO:0000313" key="11">
    <source>
        <dbReference type="Proteomes" id="UP000653454"/>
    </source>
</evidence>
<dbReference type="SUPFAM" id="SSF56672">
    <property type="entry name" value="DNA/RNA polymerases"/>
    <property type="match status" value="1"/>
</dbReference>
<dbReference type="Gene3D" id="3.30.420.10">
    <property type="entry name" value="Ribonuclease H-like superfamily/Ribonuclease H"/>
    <property type="match status" value="1"/>
</dbReference>
<dbReference type="PROSITE" id="PS50994">
    <property type="entry name" value="INTEGRASE"/>
    <property type="match status" value="1"/>
</dbReference>
<dbReference type="InterPro" id="IPR043502">
    <property type="entry name" value="DNA/RNA_pol_sf"/>
</dbReference>
<dbReference type="FunFam" id="3.30.420.10:FF:000032">
    <property type="entry name" value="Retrovirus-related Pol polyprotein from transposon 297-like Protein"/>
    <property type="match status" value="1"/>
</dbReference>
<evidence type="ECO:0000256" key="6">
    <source>
        <dbReference type="ARBA" id="ARBA00022801"/>
    </source>
</evidence>